<dbReference type="EMBL" id="CM026433">
    <property type="protein sequence ID" value="KAG0555055.1"/>
    <property type="molecule type" value="Genomic_DNA"/>
</dbReference>
<dbReference type="InterPro" id="IPR017930">
    <property type="entry name" value="Myb_dom"/>
</dbReference>
<dbReference type="CDD" id="cd17584">
    <property type="entry name" value="REC_typeB_ARR-like"/>
    <property type="match status" value="1"/>
</dbReference>
<dbReference type="InterPro" id="IPR006447">
    <property type="entry name" value="Myb_dom_plants"/>
</dbReference>
<dbReference type="Proteomes" id="UP000822688">
    <property type="component" value="Chromosome 12"/>
</dbReference>
<dbReference type="Gene3D" id="3.40.50.2300">
    <property type="match status" value="1"/>
</dbReference>
<dbReference type="SMART" id="SM00448">
    <property type="entry name" value="REC"/>
    <property type="match status" value="1"/>
</dbReference>
<dbReference type="PANTHER" id="PTHR43874:SF137">
    <property type="entry name" value="TWO-COMPONENT RESPONSE REGULATOR ARR11"/>
    <property type="match status" value="1"/>
</dbReference>
<dbReference type="InterPro" id="IPR001789">
    <property type="entry name" value="Sig_transdc_resp-reg_receiver"/>
</dbReference>
<feature type="region of interest" description="Disordered" evidence="8">
    <location>
        <begin position="1"/>
        <end position="40"/>
    </location>
</feature>
<sequence length="714" mass="75345">MGGEDVVSSSGGGEMAERDVGPTMTSVQHQPLPLGGGGNLSNRPCSSATNSCSNSARGTNLAKLDTLDEFPAGMRVLVVDDDPICLMVLERMLHRCNYRVTTCGKATDALSLLREDINKFDLVISDVYMPDMDGFKLLELVGLEMDLPVIMMSGNGETSAVMKGITHGACDYLLKPVRIEELRNIWQHVVRKKRQDVKVVVQTKSVEEGVVSAREKRGGGEDAEYTSSANDTNDGNWKKNNKRKGEFKEENEEDLDPENDDPSTMKKPRVVWSVELHQQFVSAVNQLGIDKAVPKRILELMGVHGLTRENVASHLQKYRLYLKRLSGVSNQQSGMNPHFAGGDPFGMMSPDMGVNIANGQLTPQALAQFHLLGRMNPSNGMGFSGGLDPVLNQMFLQELPRPPHLNGMLKGSGGLLSSLPTGLPHLEQLSEPHHLPVVSDLDEYPSNTKVFPHPQLNGNLDVSIASLGATNGGLGPNPNSDTLLMHMYPRGGQQGGGSSANLGQGRGGLATSHLLGNDMNFAGVGGLGSLGGNLGSAVGLSAITGSGGGRDLSPSVGGGGSSLPSPLGNLVRRPLLVDEASNLSNSTSGGFSLAPSVQSPKHGGGGGAHGVVNEGLEQQQSLWALNYPVAQLNHGHSQGLSHDSVPWSGLAENLGLGDMGQSLSTGLSSQYSPHSQDHGIGFGGGGRGAYGRQNVSFPVSSGLDGRMVRSSYEP</sequence>
<dbReference type="PROSITE" id="PS51294">
    <property type="entry name" value="HTH_MYB"/>
    <property type="match status" value="1"/>
</dbReference>
<dbReference type="GO" id="GO:0009736">
    <property type="term" value="P:cytokinin-activated signaling pathway"/>
    <property type="evidence" value="ECO:0007669"/>
    <property type="project" value="InterPro"/>
</dbReference>
<keyword evidence="4" id="KW-0010">Activator</keyword>
<dbReference type="NCBIfam" id="TIGR01557">
    <property type="entry name" value="myb_SHAQKYF"/>
    <property type="match status" value="1"/>
</dbReference>
<evidence type="ECO:0000259" key="10">
    <source>
        <dbReference type="PROSITE" id="PS51294"/>
    </source>
</evidence>
<dbReference type="InterPro" id="IPR011006">
    <property type="entry name" value="CheY-like_superfamily"/>
</dbReference>
<protein>
    <recommendedName>
        <fullName evidence="13">Two-component response regulator</fullName>
    </recommendedName>
</protein>
<evidence type="ECO:0000256" key="1">
    <source>
        <dbReference type="ARBA" id="ARBA00022553"/>
    </source>
</evidence>
<keyword evidence="2" id="KW-0902">Two-component regulatory system</keyword>
<keyword evidence="1 7" id="KW-0597">Phosphoprotein</keyword>
<evidence type="ECO:0000256" key="2">
    <source>
        <dbReference type="ARBA" id="ARBA00023012"/>
    </source>
</evidence>
<evidence type="ECO:0000256" key="8">
    <source>
        <dbReference type="SAM" id="MobiDB-lite"/>
    </source>
</evidence>
<dbReference type="Gene3D" id="1.10.10.60">
    <property type="entry name" value="Homeodomain-like"/>
    <property type="match status" value="1"/>
</dbReference>
<evidence type="ECO:0008006" key="13">
    <source>
        <dbReference type="Google" id="ProtNLM"/>
    </source>
</evidence>
<dbReference type="SUPFAM" id="SSF52172">
    <property type="entry name" value="CheY-like"/>
    <property type="match status" value="1"/>
</dbReference>
<evidence type="ECO:0000256" key="6">
    <source>
        <dbReference type="ARBA" id="ARBA00023242"/>
    </source>
</evidence>
<feature type="compositionally biased region" description="Acidic residues" evidence="8">
    <location>
        <begin position="249"/>
        <end position="261"/>
    </location>
</feature>
<evidence type="ECO:0000313" key="12">
    <source>
        <dbReference type="Proteomes" id="UP000822688"/>
    </source>
</evidence>
<dbReference type="AlphaFoldDB" id="A0A8T0G8B6"/>
<evidence type="ECO:0000256" key="5">
    <source>
        <dbReference type="ARBA" id="ARBA00023163"/>
    </source>
</evidence>
<evidence type="ECO:0000259" key="9">
    <source>
        <dbReference type="PROSITE" id="PS50110"/>
    </source>
</evidence>
<proteinExistence type="predicted"/>
<dbReference type="GO" id="GO:0000160">
    <property type="term" value="P:phosphorelay signal transduction system"/>
    <property type="evidence" value="ECO:0007669"/>
    <property type="project" value="UniProtKB-KW"/>
</dbReference>
<organism evidence="11 12">
    <name type="scientific">Ceratodon purpureus</name>
    <name type="common">Fire moss</name>
    <name type="synonym">Dicranum purpureum</name>
    <dbReference type="NCBI Taxonomy" id="3225"/>
    <lineage>
        <taxon>Eukaryota</taxon>
        <taxon>Viridiplantae</taxon>
        <taxon>Streptophyta</taxon>
        <taxon>Embryophyta</taxon>
        <taxon>Bryophyta</taxon>
        <taxon>Bryophytina</taxon>
        <taxon>Bryopsida</taxon>
        <taxon>Dicranidae</taxon>
        <taxon>Pseudoditrichales</taxon>
        <taxon>Ditrichaceae</taxon>
        <taxon>Ceratodon</taxon>
    </lineage>
</organism>
<dbReference type="PANTHER" id="PTHR43874">
    <property type="entry name" value="TWO-COMPONENT RESPONSE REGULATOR"/>
    <property type="match status" value="1"/>
</dbReference>
<feature type="region of interest" description="Disordered" evidence="8">
    <location>
        <begin position="210"/>
        <end position="265"/>
    </location>
</feature>
<evidence type="ECO:0000256" key="7">
    <source>
        <dbReference type="PROSITE-ProRule" id="PRU00169"/>
    </source>
</evidence>
<evidence type="ECO:0000313" key="11">
    <source>
        <dbReference type="EMBL" id="KAG0555055.1"/>
    </source>
</evidence>
<comment type="caution">
    <text evidence="11">The sequence shown here is derived from an EMBL/GenBank/DDBJ whole genome shotgun (WGS) entry which is preliminary data.</text>
</comment>
<evidence type="ECO:0000256" key="4">
    <source>
        <dbReference type="ARBA" id="ARBA00023159"/>
    </source>
</evidence>
<feature type="modified residue" description="4-aspartylphosphate" evidence="7">
    <location>
        <position position="126"/>
    </location>
</feature>
<evidence type="ECO:0000256" key="3">
    <source>
        <dbReference type="ARBA" id="ARBA00023015"/>
    </source>
</evidence>
<accession>A0A8T0G8B6</accession>
<reference evidence="11" key="1">
    <citation type="submission" date="2020-06" db="EMBL/GenBank/DDBJ databases">
        <title>WGS assembly of Ceratodon purpureus strain R40.</title>
        <authorList>
            <person name="Carey S.B."/>
            <person name="Jenkins J."/>
            <person name="Shu S."/>
            <person name="Lovell J.T."/>
            <person name="Sreedasyam A."/>
            <person name="Maumus F."/>
            <person name="Tiley G.P."/>
            <person name="Fernandez-Pozo N."/>
            <person name="Barry K."/>
            <person name="Chen C."/>
            <person name="Wang M."/>
            <person name="Lipzen A."/>
            <person name="Daum C."/>
            <person name="Saski C.A."/>
            <person name="Payton A.C."/>
            <person name="Mcbreen J.C."/>
            <person name="Conrad R.E."/>
            <person name="Kollar L.M."/>
            <person name="Olsson S."/>
            <person name="Huttunen S."/>
            <person name="Landis J.B."/>
            <person name="Wickett N.J."/>
            <person name="Johnson M.G."/>
            <person name="Rensing S.A."/>
            <person name="Grimwood J."/>
            <person name="Schmutz J."/>
            <person name="Mcdaniel S.F."/>
        </authorList>
    </citation>
    <scope>NUCLEOTIDE SEQUENCE</scope>
    <source>
        <strain evidence="11">R40</strain>
    </source>
</reference>
<feature type="region of interest" description="Disordered" evidence="8">
    <location>
        <begin position="587"/>
        <end position="612"/>
    </location>
</feature>
<dbReference type="Pfam" id="PF00249">
    <property type="entry name" value="Myb_DNA-binding"/>
    <property type="match status" value="1"/>
</dbReference>
<dbReference type="Pfam" id="PF00072">
    <property type="entry name" value="Response_reg"/>
    <property type="match status" value="1"/>
</dbReference>
<keyword evidence="12" id="KW-1185">Reference proteome</keyword>
<dbReference type="InterPro" id="IPR045279">
    <property type="entry name" value="ARR-like"/>
</dbReference>
<keyword evidence="5" id="KW-0804">Transcription</keyword>
<feature type="compositionally biased region" description="Polar residues" evidence="8">
    <location>
        <begin position="587"/>
        <end position="599"/>
    </location>
</feature>
<feature type="domain" description="HTH myb-type" evidence="10">
    <location>
        <begin position="264"/>
        <end position="323"/>
    </location>
</feature>
<dbReference type="InterPro" id="IPR009057">
    <property type="entry name" value="Homeodomain-like_sf"/>
</dbReference>
<name>A0A8T0G8B6_CERPU</name>
<feature type="domain" description="Response regulatory" evidence="9">
    <location>
        <begin position="75"/>
        <end position="190"/>
    </location>
</feature>
<dbReference type="InterPro" id="IPR001005">
    <property type="entry name" value="SANT/Myb"/>
</dbReference>
<keyword evidence="3" id="KW-0805">Transcription regulation</keyword>
<keyword evidence="6" id="KW-0539">Nucleus</keyword>
<feature type="compositionally biased region" description="Polar residues" evidence="8">
    <location>
        <begin position="225"/>
        <end position="235"/>
    </location>
</feature>
<dbReference type="SUPFAM" id="SSF46689">
    <property type="entry name" value="Homeodomain-like"/>
    <property type="match status" value="1"/>
</dbReference>
<dbReference type="GO" id="GO:0003677">
    <property type="term" value="F:DNA binding"/>
    <property type="evidence" value="ECO:0007669"/>
    <property type="project" value="InterPro"/>
</dbReference>
<dbReference type="FunFam" id="1.10.10.60:FF:000007">
    <property type="entry name" value="Two-component response regulator"/>
    <property type="match status" value="1"/>
</dbReference>
<gene>
    <name evidence="11" type="ORF">KC19_12G140700</name>
</gene>
<dbReference type="PROSITE" id="PS50110">
    <property type="entry name" value="RESPONSE_REGULATORY"/>
    <property type="match status" value="1"/>
</dbReference>
<dbReference type="OrthoDB" id="60033at2759"/>